<gene>
    <name evidence="2" type="ORF">BaRGS_00031523</name>
</gene>
<proteinExistence type="predicted"/>
<dbReference type="Proteomes" id="UP001519460">
    <property type="component" value="Unassembled WGS sequence"/>
</dbReference>
<sequence>MVRCSERVPKGPQPSLASGRDAAQMMSLEFCSASNRVTVPCERLCDDYQRMPEPRVQLHSCNDVPIAQWYHQTTILAILLDSSAAVLNSSIHCPDSLAVFTDCIHCLLLRFLLQLY</sequence>
<name>A0ABD0JRQ7_9CAEN</name>
<evidence type="ECO:0000313" key="2">
    <source>
        <dbReference type="EMBL" id="KAK7477212.1"/>
    </source>
</evidence>
<organism evidence="2 3">
    <name type="scientific">Batillaria attramentaria</name>
    <dbReference type="NCBI Taxonomy" id="370345"/>
    <lineage>
        <taxon>Eukaryota</taxon>
        <taxon>Metazoa</taxon>
        <taxon>Spiralia</taxon>
        <taxon>Lophotrochozoa</taxon>
        <taxon>Mollusca</taxon>
        <taxon>Gastropoda</taxon>
        <taxon>Caenogastropoda</taxon>
        <taxon>Sorbeoconcha</taxon>
        <taxon>Cerithioidea</taxon>
        <taxon>Batillariidae</taxon>
        <taxon>Batillaria</taxon>
    </lineage>
</organism>
<feature type="region of interest" description="Disordered" evidence="1">
    <location>
        <begin position="1"/>
        <end position="20"/>
    </location>
</feature>
<evidence type="ECO:0000256" key="1">
    <source>
        <dbReference type="SAM" id="MobiDB-lite"/>
    </source>
</evidence>
<reference evidence="2 3" key="1">
    <citation type="journal article" date="2023" name="Sci. Data">
        <title>Genome assembly of the Korean intertidal mud-creeper Batillaria attramentaria.</title>
        <authorList>
            <person name="Patra A.K."/>
            <person name="Ho P.T."/>
            <person name="Jun S."/>
            <person name="Lee S.J."/>
            <person name="Kim Y."/>
            <person name="Won Y.J."/>
        </authorList>
    </citation>
    <scope>NUCLEOTIDE SEQUENCE [LARGE SCALE GENOMIC DNA]</scope>
    <source>
        <strain evidence="2">Wonlab-2016</strain>
    </source>
</reference>
<protein>
    <submittedName>
        <fullName evidence="2">Uncharacterized protein</fullName>
    </submittedName>
</protein>
<accession>A0ABD0JRQ7</accession>
<dbReference type="AlphaFoldDB" id="A0ABD0JRQ7"/>
<comment type="caution">
    <text evidence="2">The sequence shown here is derived from an EMBL/GenBank/DDBJ whole genome shotgun (WGS) entry which is preliminary data.</text>
</comment>
<evidence type="ECO:0000313" key="3">
    <source>
        <dbReference type="Proteomes" id="UP001519460"/>
    </source>
</evidence>
<dbReference type="EMBL" id="JACVVK020000355">
    <property type="protein sequence ID" value="KAK7477212.1"/>
    <property type="molecule type" value="Genomic_DNA"/>
</dbReference>
<keyword evidence="3" id="KW-1185">Reference proteome</keyword>